<protein>
    <submittedName>
        <fullName evidence="2">Uncharacterized protein</fullName>
    </submittedName>
</protein>
<organism evidence="2 3">
    <name type="scientific">Corchorus olitorius</name>
    <dbReference type="NCBI Taxonomy" id="93759"/>
    <lineage>
        <taxon>Eukaryota</taxon>
        <taxon>Viridiplantae</taxon>
        <taxon>Streptophyta</taxon>
        <taxon>Embryophyta</taxon>
        <taxon>Tracheophyta</taxon>
        <taxon>Spermatophyta</taxon>
        <taxon>Magnoliopsida</taxon>
        <taxon>eudicotyledons</taxon>
        <taxon>Gunneridae</taxon>
        <taxon>Pentapetalae</taxon>
        <taxon>rosids</taxon>
        <taxon>malvids</taxon>
        <taxon>Malvales</taxon>
        <taxon>Malvaceae</taxon>
        <taxon>Grewioideae</taxon>
        <taxon>Apeibeae</taxon>
        <taxon>Corchorus</taxon>
    </lineage>
</organism>
<evidence type="ECO:0000313" key="3">
    <source>
        <dbReference type="Proteomes" id="UP000187203"/>
    </source>
</evidence>
<feature type="chain" id="PRO_5012819804" evidence="1">
    <location>
        <begin position="25"/>
        <end position="56"/>
    </location>
</feature>
<evidence type="ECO:0000313" key="2">
    <source>
        <dbReference type="EMBL" id="OMO69284.1"/>
    </source>
</evidence>
<proteinExistence type="predicted"/>
<dbReference type="Proteomes" id="UP000187203">
    <property type="component" value="Unassembled WGS sequence"/>
</dbReference>
<comment type="caution">
    <text evidence="2">The sequence shown here is derived from an EMBL/GenBank/DDBJ whole genome shotgun (WGS) entry which is preliminary data.</text>
</comment>
<reference evidence="3" key="1">
    <citation type="submission" date="2013-09" db="EMBL/GenBank/DDBJ databases">
        <title>Corchorus olitorius genome sequencing.</title>
        <authorList>
            <person name="Alam M."/>
            <person name="Haque M.S."/>
            <person name="Islam M.S."/>
            <person name="Emdad E.M."/>
            <person name="Islam M.M."/>
            <person name="Ahmed B."/>
            <person name="Halim A."/>
            <person name="Hossen Q.M.M."/>
            <person name="Hossain M.Z."/>
            <person name="Ahmed R."/>
            <person name="Khan M.M."/>
            <person name="Islam R."/>
            <person name="Rashid M.M."/>
            <person name="Khan S.A."/>
            <person name="Rahman M.S."/>
            <person name="Alam M."/>
            <person name="Yahiya A.S."/>
            <person name="Khan M.S."/>
            <person name="Azam M.S."/>
            <person name="Haque T."/>
            <person name="Lashkar M.Z.H."/>
            <person name="Akhand A.I."/>
            <person name="Morshed G."/>
            <person name="Roy S."/>
            <person name="Uddin K.S."/>
            <person name="Rabeya T."/>
            <person name="Hossain A.S."/>
            <person name="Chowdhury A."/>
            <person name="Snigdha A.R."/>
            <person name="Mortoza M.S."/>
            <person name="Matin S.A."/>
            <person name="Hoque S.M.E."/>
            <person name="Islam M.K."/>
            <person name="Roy D.K."/>
            <person name="Haider R."/>
            <person name="Moosa M.M."/>
            <person name="Elias S.M."/>
            <person name="Hasan A.M."/>
            <person name="Jahan S."/>
            <person name="Shafiuddin M."/>
            <person name="Mahmood N."/>
            <person name="Shommy N.S."/>
        </authorList>
    </citation>
    <scope>NUCLEOTIDE SEQUENCE [LARGE SCALE GENOMIC DNA]</scope>
    <source>
        <strain evidence="3">cv. O-4</strain>
    </source>
</reference>
<gene>
    <name evidence="2" type="ORF">COLO4_29158</name>
</gene>
<keyword evidence="1" id="KW-0732">Signal</keyword>
<sequence>MGFKIYALIILFMLLSLHFQPLFAAKVKETKATKKASHKKGGRASAIAGIILLAYF</sequence>
<dbReference type="EMBL" id="AWUE01020251">
    <property type="protein sequence ID" value="OMO69284.1"/>
    <property type="molecule type" value="Genomic_DNA"/>
</dbReference>
<keyword evidence="3" id="KW-1185">Reference proteome</keyword>
<accession>A0A1R3HG45</accession>
<dbReference type="AlphaFoldDB" id="A0A1R3HG45"/>
<evidence type="ECO:0000256" key="1">
    <source>
        <dbReference type="SAM" id="SignalP"/>
    </source>
</evidence>
<feature type="signal peptide" evidence="1">
    <location>
        <begin position="1"/>
        <end position="24"/>
    </location>
</feature>
<name>A0A1R3HG45_9ROSI</name>